<evidence type="ECO:0000313" key="3">
    <source>
        <dbReference type="EMBL" id="EAN83092.1"/>
    </source>
</evidence>
<sequence length="317" mass="34457">MKPNALTNKLAVLLLSSGVVDDAFTGTDTHRLFQTMLHTCDASCAPRRARLTIAMRIKQKFFNQTEMQTVPRLRRCMGRQLREFRCRGMPSPRNRGAFAVKWGSPRTTSAPLMLSSDLPPGTLRAATRRASSNRGVPMTPRTTSDDRSLKRSAPLWDRMTQAAGRTACLSLSMRLDPLRCHLTPGQSSCLWGSSARLLTALRGPAERSVFSPSTAAEIYPFPRLAASKSPTRVPVAADSLSAIEALRLGPLAVHGDVAEEIGAMPPSLADRGRTAGSVFSHDAAESHAACQRTLTPSWHNPSRRAASLPGTWTFSPQ</sequence>
<evidence type="ECO:0000256" key="2">
    <source>
        <dbReference type="SAM" id="SignalP"/>
    </source>
</evidence>
<proteinExistence type="predicted"/>
<gene>
    <name evidence="3" type="ORF">Tc00.1047053511565.20</name>
</gene>
<organism evidence="3 4">
    <name type="scientific">Trypanosoma cruzi (strain CL Brener)</name>
    <dbReference type="NCBI Taxonomy" id="353153"/>
    <lineage>
        <taxon>Eukaryota</taxon>
        <taxon>Discoba</taxon>
        <taxon>Euglenozoa</taxon>
        <taxon>Kinetoplastea</taxon>
        <taxon>Metakinetoplastina</taxon>
        <taxon>Trypanosomatida</taxon>
        <taxon>Trypanosomatidae</taxon>
        <taxon>Trypanosoma</taxon>
        <taxon>Schizotrypanum</taxon>
    </lineage>
</organism>
<accession>Q4CS41</accession>
<dbReference type="RefSeq" id="XP_804943.1">
    <property type="nucleotide sequence ID" value="XM_799850.1"/>
</dbReference>
<keyword evidence="2" id="KW-0732">Signal</keyword>
<feature type="region of interest" description="Disordered" evidence="1">
    <location>
        <begin position="295"/>
        <end position="317"/>
    </location>
</feature>
<dbReference type="PaxDb" id="353153-Q4CS41"/>
<keyword evidence="4" id="KW-1185">Reference proteome</keyword>
<dbReference type="KEGG" id="tcr:511565.20"/>
<reference evidence="3 4" key="1">
    <citation type="journal article" date="2005" name="Science">
        <title>The genome sequence of Trypanosoma cruzi, etiologic agent of Chagas disease.</title>
        <authorList>
            <person name="El-Sayed N.M."/>
            <person name="Myler P.J."/>
            <person name="Bartholomeu D.C."/>
            <person name="Nilsson D."/>
            <person name="Aggarwal G."/>
            <person name="Tran A.N."/>
            <person name="Ghedin E."/>
            <person name="Worthey E.A."/>
            <person name="Delcher A.L."/>
            <person name="Blandin G."/>
            <person name="Westenberger S.J."/>
            <person name="Caler E."/>
            <person name="Cerqueira G.C."/>
            <person name="Branche C."/>
            <person name="Haas B."/>
            <person name="Anupama A."/>
            <person name="Arner E."/>
            <person name="Aslund L."/>
            <person name="Attipoe P."/>
            <person name="Bontempi E."/>
            <person name="Bringaud F."/>
            <person name="Burton P."/>
            <person name="Cadag E."/>
            <person name="Campbell D.A."/>
            <person name="Carrington M."/>
            <person name="Crabtree J."/>
            <person name="Darban H."/>
            <person name="da Silveira J.F."/>
            <person name="de Jong P."/>
            <person name="Edwards K."/>
            <person name="Englund P.T."/>
            <person name="Fazelina G."/>
            <person name="Feldblyum T."/>
            <person name="Ferella M."/>
            <person name="Frasch A.C."/>
            <person name="Gull K."/>
            <person name="Horn D."/>
            <person name="Hou L."/>
            <person name="Huang Y."/>
            <person name="Kindlund E."/>
            <person name="Klingbeil M."/>
            <person name="Kluge S."/>
            <person name="Koo H."/>
            <person name="Lacerda D."/>
            <person name="Levin M.J."/>
            <person name="Lorenzi H."/>
            <person name="Louie T."/>
            <person name="Machado C.R."/>
            <person name="McCulloch R."/>
            <person name="McKenna A."/>
            <person name="Mizuno Y."/>
            <person name="Mottram J.C."/>
            <person name="Nelson S."/>
            <person name="Ochaya S."/>
            <person name="Osoegawa K."/>
            <person name="Pai G."/>
            <person name="Parsons M."/>
            <person name="Pentony M."/>
            <person name="Pettersson U."/>
            <person name="Pop M."/>
            <person name="Ramirez J.L."/>
            <person name="Rinta J."/>
            <person name="Robertson L."/>
            <person name="Salzberg S.L."/>
            <person name="Sanchez D.O."/>
            <person name="Seyler A."/>
            <person name="Sharma R."/>
            <person name="Shetty J."/>
            <person name="Simpson A.J."/>
            <person name="Sisk E."/>
            <person name="Tammi M.T."/>
            <person name="Tarleton R."/>
            <person name="Teixeira S."/>
            <person name="Van Aken S."/>
            <person name="Vogt C."/>
            <person name="Ward P.N."/>
            <person name="Wickstead B."/>
            <person name="Wortman J."/>
            <person name="White O."/>
            <person name="Fraser C.M."/>
            <person name="Stuart K.D."/>
            <person name="Andersson B."/>
        </authorList>
    </citation>
    <scope>NUCLEOTIDE SEQUENCE [LARGE SCALE GENOMIC DNA]</scope>
    <source>
        <strain evidence="3 4">CL Brener</strain>
    </source>
</reference>
<dbReference type="EMBL" id="AAHK01002182">
    <property type="protein sequence ID" value="EAN83092.1"/>
    <property type="molecule type" value="Genomic_DNA"/>
</dbReference>
<dbReference type="InParanoid" id="Q4CS41"/>
<protein>
    <submittedName>
        <fullName evidence="3">Uncharacterized protein</fullName>
    </submittedName>
</protein>
<feature type="region of interest" description="Disordered" evidence="1">
    <location>
        <begin position="127"/>
        <end position="149"/>
    </location>
</feature>
<dbReference type="AlphaFoldDB" id="Q4CS41"/>
<dbReference type="GeneID" id="3534538"/>
<dbReference type="Proteomes" id="UP000002296">
    <property type="component" value="Unassembled WGS sequence"/>
</dbReference>
<comment type="caution">
    <text evidence="3">The sequence shown here is derived from an EMBL/GenBank/DDBJ whole genome shotgun (WGS) entry which is preliminary data.</text>
</comment>
<name>Q4CS41_TRYCC</name>
<evidence type="ECO:0000256" key="1">
    <source>
        <dbReference type="SAM" id="MobiDB-lite"/>
    </source>
</evidence>
<evidence type="ECO:0000313" key="4">
    <source>
        <dbReference type="Proteomes" id="UP000002296"/>
    </source>
</evidence>
<feature type="signal peptide" evidence="2">
    <location>
        <begin position="1"/>
        <end position="22"/>
    </location>
</feature>
<feature type="chain" id="PRO_5004236072" evidence="2">
    <location>
        <begin position="23"/>
        <end position="317"/>
    </location>
</feature>